<keyword evidence="4 10" id="KW-0547">Nucleotide-binding</keyword>
<dbReference type="PANTHER" id="PTHR43024">
    <property type="entry name" value="UDP-N-ACETYLMURAMOYL-TRIPEPTIDE--D-ALANYL-D-ALANINE LIGASE"/>
    <property type="match status" value="1"/>
</dbReference>
<keyword evidence="3 10" id="KW-0132">Cell division</keyword>
<reference evidence="15 16" key="1">
    <citation type="submission" date="2016-12" db="EMBL/GenBank/DDBJ databases">
        <title>Genome sequencing of Methylocaldum marinum.</title>
        <authorList>
            <person name="Takeuchi M."/>
            <person name="Kamagata Y."/>
            <person name="Hiraoka S."/>
            <person name="Oshima K."/>
            <person name="Hattori M."/>
            <person name="Iwasaki W."/>
        </authorList>
    </citation>
    <scope>NUCLEOTIDE SEQUENCE [LARGE SCALE GENOMIC DNA]</scope>
    <source>
        <strain evidence="15 16">S8</strain>
    </source>
</reference>
<dbReference type="GO" id="GO:0047480">
    <property type="term" value="F:UDP-N-acetylmuramoyl-tripeptide-D-alanyl-D-alanine ligase activity"/>
    <property type="evidence" value="ECO:0007669"/>
    <property type="project" value="UniProtKB-UniRule"/>
</dbReference>
<dbReference type="NCBIfam" id="TIGR01143">
    <property type="entry name" value="murF"/>
    <property type="match status" value="1"/>
</dbReference>
<dbReference type="Pfam" id="PF08245">
    <property type="entry name" value="Mur_ligase_M"/>
    <property type="match status" value="1"/>
</dbReference>
<keyword evidence="6 10" id="KW-0133">Cell shape</keyword>
<dbReference type="InterPro" id="IPR005863">
    <property type="entry name" value="UDP-N-AcMur_synth"/>
</dbReference>
<dbReference type="HAMAP" id="MF_02019">
    <property type="entry name" value="MurF"/>
    <property type="match status" value="1"/>
</dbReference>
<dbReference type="UniPathway" id="UPA00219"/>
<comment type="subcellular location">
    <subcellularLocation>
        <location evidence="10 11">Cytoplasm</location>
    </subcellularLocation>
</comment>
<evidence type="ECO:0000256" key="3">
    <source>
        <dbReference type="ARBA" id="ARBA00022618"/>
    </source>
</evidence>
<dbReference type="SUPFAM" id="SSF53623">
    <property type="entry name" value="MurD-like peptide ligases, catalytic domain"/>
    <property type="match status" value="1"/>
</dbReference>
<dbReference type="SUPFAM" id="SSF63418">
    <property type="entry name" value="MurE/MurF N-terminal domain"/>
    <property type="match status" value="1"/>
</dbReference>
<evidence type="ECO:0000256" key="4">
    <source>
        <dbReference type="ARBA" id="ARBA00022741"/>
    </source>
</evidence>
<keyword evidence="5 10" id="KW-0067">ATP-binding</keyword>
<evidence type="ECO:0000259" key="12">
    <source>
        <dbReference type="Pfam" id="PF01225"/>
    </source>
</evidence>
<feature type="domain" description="Mur ligase central" evidence="14">
    <location>
        <begin position="104"/>
        <end position="297"/>
    </location>
</feature>
<dbReference type="AlphaFoldDB" id="A0A250KY56"/>
<gene>
    <name evidence="10" type="primary">murF</name>
    <name evidence="15" type="ORF">sS8_4640</name>
</gene>
<evidence type="ECO:0000313" key="16">
    <source>
        <dbReference type="Proteomes" id="UP000266313"/>
    </source>
</evidence>
<keyword evidence="16" id="KW-1185">Reference proteome</keyword>
<dbReference type="GO" id="GO:0008766">
    <property type="term" value="F:UDP-N-acetylmuramoylalanyl-D-glutamyl-2,6-diaminopimelate-D-alanyl-D-alanine ligase activity"/>
    <property type="evidence" value="ECO:0007669"/>
    <property type="project" value="RHEA"/>
</dbReference>
<evidence type="ECO:0000256" key="2">
    <source>
        <dbReference type="ARBA" id="ARBA00022598"/>
    </source>
</evidence>
<dbReference type="InterPro" id="IPR036565">
    <property type="entry name" value="Mur-like_cat_sf"/>
</dbReference>
<dbReference type="RefSeq" id="WP_119631719.1">
    <property type="nucleotide sequence ID" value="NZ_AP017928.1"/>
</dbReference>
<evidence type="ECO:0000259" key="14">
    <source>
        <dbReference type="Pfam" id="PF08245"/>
    </source>
</evidence>
<proteinExistence type="inferred from homology"/>
<dbReference type="GO" id="GO:0005737">
    <property type="term" value="C:cytoplasm"/>
    <property type="evidence" value="ECO:0007669"/>
    <property type="project" value="UniProtKB-SubCell"/>
</dbReference>
<accession>A0A250KY56</accession>
<dbReference type="GO" id="GO:0005524">
    <property type="term" value="F:ATP binding"/>
    <property type="evidence" value="ECO:0007669"/>
    <property type="project" value="UniProtKB-UniRule"/>
</dbReference>
<comment type="pathway">
    <text evidence="10 11">Cell wall biogenesis; peptidoglycan biosynthesis.</text>
</comment>
<feature type="domain" description="Mur ligase N-terminal catalytic" evidence="12">
    <location>
        <begin position="26"/>
        <end position="91"/>
    </location>
</feature>
<evidence type="ECO:0000256" key="10">
    <source>
        <dbReference type="HAMAP-Rule" id="MF_02019"/>
    </source>
</evidence>
<dbReference type="GO" id="GO:0008360">
    <property type="term" value="P:regulation of cell shape"/>
    <property type="evidence" value="ECO:0007669"/>
    <property type="project" value="UniProtKB-KW"/>
</dbReference>
<evidence type="ECO:0000313" key="15">
    <source>
        <dbReference type="EMBL" id="BBA36570.1"/>
    </source>
</evidence>
<evidence type="ECO:0000256" key="8">
    <source>
        <dbReference type="ARBA" id="ARBA00023306"/>
    </source>
</evidence>
<sequence length="457" mass="48516">MKVRLSDFCGIVGGELRGDDVAFEDLGIDTRSLKPGDLYLAIRGTRFDGNDFVAQAKSAGASAAVVERFADCDLPQVRVDDGRMALGCFAASWRDRWTGRLVGITGSNGKTTVKEMTAAILGVAAPVLKTQGNLNNDIGVPLMLLRLTDEYRFAAIEMGANHPGEIAYVGGLAKPDVAVISNAGAAHLEGFGSLEGVASAKGELIASLSAAGTAVLNADDRFFGRWREMARGRPVVSFGFCADAAVRADADSIRMGLNEGKFLTSFDLLYRGERHPLALSLAGDHNVVNALAAAAAACALGFDIGRIRTGLSRVAPVPGRVEPVNGIRGSLLINDTYNANPTSFRAALHVLRQLSGDRWVALGAFGELGEASAELHAEIGGQARAMGVTRLFAVGPNADRAAEAFGDGAVYCREQDELIELIRQQINENVVLLIKGSRTQRMERVVEALRQRSDLCC</sequence>
<evidence type="ECO:0000256" key="5">
    <source>
        <dbReference type="ARBA" id="ARBA00022840"/>
    </source>
</evidence>
<dbReference type="KEGG" id="mmai:sS8_4640"/>
<dbReference type="Gene3D" id="3.40.1190.10">
    <property type="entry name" value="Mur-like, catalytic domain"/>
    <property type="match status" value="1"/>
</dbReference>
<comment type="similarity">
    <text evidence="10">Belongs to the MurCDEF family. MurF subfamily.</text>
</comment>
<evidence type="ECO:0000256" key="9">
    <source>
        <dbReference type="ARBA" id="ARBA00023316"/>
    </source>
</evidence>
<keyword evidence="1 10" id="KW-0963">Cytoplasm</keyword>
<dbReference type="EC" id="6.3.2.10" evidence="10 11"/>
<keyword evidence="9 10" id="KW-0961">Cell wall biogenesis/degradation</keyword>
<dbReference type="Gene3D" id="3.40.1390.10">
    <property type="entry name" value="MurE/MurF, N-terminal domain"/>
    <property type="match status" value="1"/>
</dbReference>
<dbReference type="InterPro" id="IPR013221">
    <property type="entry name" value="Mur_ligase_cen"/>
</dbReference>
<comment type="catalytic activity">
    <reaction evidence="10 11">
        <text>D-alanyl-D-alanine + UDP-N-acetyl-alpha-D-muramoyl-L-alanyl-gamma-D-glutamyl-meso-2,6-diaminopimelate + ATP = UDP-N-acetyl-alpha-D-muramoyl-L-alanyl-gamma-D-glutamyl-meso-2,6-diaminopimeloyl-D-alanyl-D-alanine + ADP + phosphate + H(+)</text>
        <dbReference type="Rhea" id="RHEA:28374"/>
        <dbReference type="ChEBI" id="CHEBI:15378"/>
        <dbReference type="ChEBI" id="CHEBI:30616"/>
        <dbReference type="ChEBI" id="CHEBI:43474"/>
        <dbReference type="ChEBI" id="CHEBI:57822"/>
        <dbReference type="ChEBI" id="CHEBI:61386"/>
        <dbReference type="ChEBI" id="CHEBI:83905"/>
        <dbReference type="ChEBI" id="CHEBI:456216"/>
        <dbReference type="EC" id="6.3.2.10"/>
    </reaction>
</comment>
<organism evidence="15 16">
    <name type="scientific">Methylocaldum marinum</name>
    <dbReference type="NCBI Taxonomy" id="1432792"/>
    <lineage>
        <taxon>Bacteria</taxon>
        <taxon>Pseudomonadati</taxon>
        <taxon>Pseudomonadota</taxon>
        <taxon>Gammaproteobacteria</taxon>
        <taxon>Methylococcales</taxon>
        <taxon>Methylococcaceae</taxon>
        <taxon>Methylocaldum</taxon>
    </lineage>
</organism>
<evidence type="ECO:0000256" key="6">
    <source>
        <dbReference type="ARBA" id="ARBA00022960"/>
    </source>
</evidence>
<evidence type="ECO:0000256" key="7">
    <source>
        <dbReference type="ARBA" id="ARBA00022984"/>
    </source>
</evidence>
<dbReference type="InterPro" id="IPR035911">
    <property type="entry name" value="MurE/MurF_N"/>
</dbReference>
<dbReference type="GO" id="GO:0051301">
    <property type="term" value="P:cell division"/>
    <property type="evidence" value="ECO:0007669"/>
    <property type="project" value="UniProtKB-KW"/>
</dbReference>
<dbReference type="InterPro" id="IPR004101">
    <property type="entry name" value="Mur_ligase_C"/>
</dbReference>
<dbReference type="Proteomes" id="UP000266313">
    <property type="component" value="Chromosome"/>
</dbReference>
<protein>
    <recommendedName>
        <fullName evidence="10 11">UDP-N-acetylmuramoyl-tripeptide--D-alanyl-D-alanine ligase</fullName>
        <ecNumber evidence="10 11">6.3.2.10</ecNumber>
    </recommendedName>
    <alternativeName>
        <fullName evidence="10">D-alanyl-D-alanine-adding enzyme</fullName>
    </alternativeName>
</protein>
<feature type="domain" description="Mur ligase C-terminal" evidence="13">
    <location>
        <begin position="319"/>
        <end position="438"/>
    </location>
</feature>
<comment type="function">
    <text evidence="10 11">Involved in cell wall formation. Catalyzes the final step in the synthesis of UDP-N-acetylmuramoyl-pentapeptide, the precursor of murein.</text>
</comment>
<dbReference type="GO" id="GO:0071555">
    <property type="term" value="P:cell wall organization"/>
    <property type="evidence" value="ECO:0007669"/>
    <property type="project" value="UniProtKB-KW"/>
</dbReference>
<feature type="binding site" evidence="10">
    <location>
        <begin position="106"/>
        <end position="112"/>
    </location>
    <ligand>
        <name>ATP</name>
        <dbReference type="ChEBI" id="CHEBI:30616"/>
    </ligand>
</feature>
<keyword evidence="7 10" id="KW-0573">Peptidoglycan synthesis</keyword>
<dbReference type="EMBL" id="AP017928">
    <property type="protein sequence ID" value="BBA36570.1"/>
    <property type="molecule type" value="Genomic_DNA"/>
</dbReference>
<dbReference type="PANTHER" id="PTHR43024:SF1">
    <property type="entry name" value="UDP-N-ACETYLMURAMOYL-TRIPEPTIDE--D-ALANYL-D-ALANINE LIGASE"/>
    <property type="match status" value="1"/>
</dbReference>
<dbReference type="Gene3D" id="3.90.190.20">
    <property type="entry name" value="Mur ligase, C-terminal domain"/>
    <property type="match status" value="1"/>
</dbReference>
<dbReference type="SUPFAM" id="SSF53244">
    <property type="entry name" value="MurD-like peptide ligases, peptide-binding domain"/>
    <property type="match status" value="1"/>
</dbReference>
<evidence type="ECO:0000256" key="1">
    <source>
        <dbReference type="ARBA" id="ARBA00022490"/>
    </source>
</evidence>
<dbReference type="InterPro" id="IPR036615">
    <property type="entry name" value="Mur_ligase_C_dom_sf"/>
</dbReference>
<dbReference type="InterPro" id="IPR000713">
    <property type="entry name" value="Mur_ligase_N"/>
</dbReference>
<evidence type="ECO:0000256" key="11">
    <source>
        <dbReference type="RuleBase" id="RU004136"/>
    </source>
</evidence>
<dbReference type="Pfam" id="PF01225">
    <property type="entry name" value="Mur_ligase"/>
    <property type="match status" value="1"/>
</dbReference>
<name>A0A250KY56_9GAMM</name>
<dbReference type="InterPro" id="IPR051046">
    <property type="entry name" value="MurCDEF_CellWall_CoF430Synth"/>
</dbReference>
<dbReference type="Pfam" id="PF02875">
    <property type="entry name" value="Mur_ligase_C"/>
    <property type="match status" value="1"/>
</dbReference>
<dbReference type="OrthoDB" id="9801978at2"/>
<dbReference type="GO" id="GO:0009252">
    <property type="term" value="P:peptidoglycan biosynthetic process"/>
    <property type="evidence" value="ECO:0007669"/>
    <property type="project" value="UniProtKB-UniRule"/>
</dbReference>
<evidence type="ECO:0000259" key="13">
    <source>
        <dbReference type="Pfam" id="PF02875"/>
    </source>
</evidence>
<keyword evidence="8 10" id="KW-0131">Cell cycle</keyword>
<keyword evidence="2 10" id="KW-0436">Ligase</keyword>